<comment type="caution">
    <text evidence="1">The sequence shown here is derived from an EMBL/GenBank/DDBJ whole genome shotgun (WGS) entry which is preliminary data.</text>
</comment>
<evidence type="ECO:0000313" key="1">
    <source>
        <dbReference type="EMBL" id="GIY43078.1"/>
    </source>
</evidence>
<sequence>DAQKLFRINKHLSRAKYRPAPFSLHPVVHYVMLFDKPFPRVTTCFPLRLRAARPKWLVLLIEDIHPTPPPDSINRPQTSAKLHPSLWRKNLSTISSGMNLR</sequence>
<name>A0AAV4T920_CAEEX</name>
<evidence type="ECO:0000313" key="2">
    <source>
        <dbReference type="Proteomes" id="UP001054945"/>
    </source>
</evidence>
<organism evidence="1 2">
    <name type="scientific">Caerostris extrusa</name>
    <name type="common">Bark spider</name>
    <name type="synonym">Caerostris bankana</name>
    <dbReference type="NCBI Taxonomy" id="172846"/>
    <lineage>
        <taxon>Eukaryota</taxon>
        <taxon>Metazoa</taxon>
        <taxon>Ecdysozoa</taxon>
        <taxon>Arthropoda</taxon>
        <taxon>Chelicerata</taxon>
        <taxon>Arachnida</taxon>
        <taxon>Araneae</taxon>
        <taxon>Araneomorphae</taxon>
        <taxon>Entelegynae</taxon>
        <taxon>Araneoidea</taxon>
        <taxon>Araneidae</taxon>
        <taxon>Caerostris</taxon>
    </lineage>
</organism>
<protein>
    <submittedName>
        <fullName evidence="1">Uncharacterized protein</fullName>
    </submittedName>
</protein>
<dbReference type="EMBL" id="BPLR01010926">
    <property type="protein sequence ID" value="GIY43078.1"/>
    <property type="molecule type" value="Genomic_DNA"/>
</dbReference>
<feature type="non-terminal residue" evidence="1">
    <location>
        <position position="1"/>
    </location>
</feature>
<gene>
    <name evidence="1" type="ORF">CEXT_150191</name>
</gene>
<dbReference type="AlphaFoldDB" id="A0AAV4T920"/>
<proteinExistence type="predicted"/>
<keyword evidence="2" id="KW-1185">Reference proteome</keyword>
<reference evidence="1 2" key="1">
    <citation type="submission" date="2021-06" db="EMBL/GenBank/DDBJ databases">
        <title>Caerostris extrusa draft genome.</title>
        <authorList>
            <person name="Kono N."/>
            <person name="Arakawa K."/>
        </authorList>
    </citation>
    <scope>NUCLEOTIDE SEQUENCE [LARGE SCALE GENOMIC DNA]</scope>
</reference>
<dbReference type="Proteomes" id="UP001054945">
    <property type="component" value="Unassembled WGS sequence"/>
</dbReference>
<accession>A0AAV4T920</accession>